<dbReference type="AlphaFoldDB" id="A0A448YF90"/>
<proteinExistence type="inferred from homology"/>
<dbReference type="OrthoDB" id="5994at2759"/>
<dbReference type="InterPro" id="IPR028909">
    <property type="entry name" value="bL21-like"/>
</dbReference>
<dbReference type="InParanoid" id="A0A448YF90"/>
<dbReference type="Pfam" id="PF00829">
    <property type="entry name" value="Ribosomal_L21p"/>
    <property type="match status" value="1"/>
</dbReference>
<dbReference type="Proteomes" id="UP000290900">
    <property type="component" value="Unassembled WGS sequence"/>
</dbReference>
<organism evidence="4 5">
    <name type="scientific">Brettanomyces naardenensis</name>
    <name type="common">Yeast</name>
    <dbReference type="NCBI Taxonomy" id="13370"/>
    <lineage>
        <taxon>Eukaryota</taxon>
        <taxon>Fungi</taxon>
        <taxon>Dikarya</taxon>
        <taxon>Ascomycota</taxon>
        <taxon>Saccharomycotina</taxon>
        <taxon>Pichiomycetes</taxon>
        <taxon>Pichiales</taxon>
        <taxon>Pichiaceae</taxon>
        <taxon>Brettanomyces</taxon>
    </lineage>
</organism>
<dbReference type="SUPFAM" id="SSF141091">
    <property type="entry name" value="L21p-like"/>
    <property type="match status" value="1"/>
</dbReference>
<sequence>MFCKSLAKIVRPAAGLVRQGAIARPLLRPLLNSQLRNISSSFIARVPEVQEAEAEAAKETTSANSGKTLEEEPSKEIPDLTPLKFEQKIYATIDIHNRPYLITEGDEIVLPFRMKHADVGDVLQFTDITTVGSRNFTYHLKKGIDLAVASIKGVVVEKTKSPMYVKEITKRRNRHVRHVQVKHDLTKIRITELKLNV</sequence>
<accession>A0A448YF90</accession>
<evidence type="ECO:0000313" key="4">
    <source>
        <dbReference type="EMBL" id="VEU19559.1"/>
    </source>
</evidence>
<dbReference type="FunCoup" id="A0A448YF90">
    <property type="interactions" value="221"/>
</dbReference>
<reference evidence="4 5" key="1">
    <citation type="submission" date="2018-12" db="EMBL/GenBank/DDBJ databases">
        <authorList>
            <person name="Tiukova I."/>
            <person name="Dainat J."/>
        </authorList>
    </citation>
    <scope>NUCLEOTIDE SEQUENCE [LARGE SCALE GENOMIC DNA]</scope>
</reference>
<name>A0A448YF90_BRENA</name>
<dbReference type="PANTHER" id="PTHR21349:SF0">
    <property type="entry name" value="LARGE RIBOSOMAL SUBUNIT PROTEIN BL21M"/>
    <property type="match status" value="1"/>
</dbReference>
<dbReference type="STRING" id="13370.A0A448YF90"/>
<dbReference type="GO" id="GO:0003735">
    <property type="term" value="F:structural constituent of ribosome"/>
    <property type="evidence" value="ECO:0007669"/>
    <property type="project" value="TreeGrafter"/>
</dbReference>
<feature type="region of interest" description="Disordered" evidence="3">
    <location>
        <begin position="53"/>
        <end position="76"/>
    </location>
</feature>
<dbReference type="PANTHER" id="PTHR21349">
    <property type="entry name" value="50S RIBOSOMAL PROTEIN L21"/>
    <property type="match status" value="1"/>
</dbReference>
<keyword evidence="5" id="KW-1185">Reference proteome</keyword>
<gene>
    <name evidence="4" type="ORF">BRENAR_LOCUS296</name>
</gene>
<dbReference type="InterPro" id="IPR036164">
    <property type="entry name" value="bL21-like_sf"/>
</dbReference>
<evidence type="ECO:0000313" key="5">
    <source>
        <dbReference type="Proteomes" id="UP000290900"/>
    </source>
</evidence>
<evidence type="ECO:0000256" key="2">
    <source>
        <dbReference type="ARBA" id="ARBA00044129"/>
    </source>
</evidence>
<dbReference type="GO" id="GO:0005762">
    <property type="term" value="C:mitochondrial large ribosomal subunit"/>
    <property type="evidence" value="ECO:0007669"/>
    <property type="project" value="TreeGrafter"/>
</dbReference>
<evidence type="ECO:0000256" key="3">
    <source>
        <dbReference type="SAM" id="MobiDB-lite"/>
    </source>
</evidence>
<protein>
    <recommendedName>
        <fullName evidence="2">Large ribosomal subunit protein bL21m</fullName>
    </recommendedName>
</protein>
<dbReference type="EMBL" id="CAACVR010000001">
    <property type="protein sequence ID" value="VEU19559.1"/>
    <property type="molecule type" value="Genomic_DNA"/>
</dbReference>
<evidence type="ECO:0000256" key="1">
    <source>
        <dbReference type="ARBA" id="ARBA00008563"/>
    </source>
</evidence>
<comment type="similarity">
    <text evidence="1">Belongs to the bacterial ribosomal protein bL21 family.</text>
</comment>